<dbReference type="EMBL" id="KI546166">
    <property type="protein sequence ID" value="EST42184.1"/>
    <property type="molecule type" value="Genomic_DNA"/>
</dbReference>
<sequence length="181" mass="21119">MRLEELLEFVSPLDFNKSQVQQIIDYCLINTGTLQCQMLKSLQTNDSDDARIFLNTYFTGKVIEYNVLKDLVLQGFTFDSIPLEQSSNLLTSIEKQQLGKLLLEKKNDYAGFYLLTIDTQSEAEDAFAIIESIYQNKEKLQHILKLTELILKFNKCYNYSLESDLFNRCIEELIIYQIQNQ</sequence>
<dbReference type="VEuPathDB" id="GiardiaDB:SS50377_22322"/>
<evidence type="ECO:0000313" key="2">
    <source>
        <dbReference type="EMBL" id="KAH0574707.1"/>
    </source>
</evidence>
<reference evidence="2" key="2">
    <citation type="submission" date="2020-12" db="EMBL/GenBank/DDBJ databases">
        <title>New Spironucleus salmonicida genome in near-complete chromosomes.</title>
        <authorList>
            <person name="Xu F."/>
            <person name="Kurt Z."/>
            <person name="Jimenez-Gonzalez A."/>
            <person name="Astvaldsson A."/>
            <person name="Andersson J.O."/>
            <person name="Svard S.G."/>
        </authorList>
    </citation>
    <scope>NUCLEOTIDE SEQUENCE</scope>
    <source>
        <strain evidence="2">ATCC 50377</strain>
    </source>
</reference>
<dbReference type="AlphaFoldDB" id="V6LN90"/>
<gene>
    <name evidence="1" type="ORF">SS50377_18489</name>
    <name evidence="2" type="ORF">SS50377_22322</name>
</gene>
<organism evidence="1">
    <name type="scientific">Spironucleus salmonicida</name>
    <dbReference type="NCBI Taxonomy" id="348837"/>
    <lineage>
        <taxon>Eukaryota</taxon>
        <taxon>Metamonada</taxon>
        <taxon>Diplomonadida</taxon>
        <taxon>Hexamitidae</taxon>
        <taxon>Hexamitinae</taxon>
        <taxon>Spironucleus</taxon>
    </lineage>
</organism>
<accession>V6LN90</accession>
<dbReference type="Proteomes" id="UP000018208">
    <property type="component" value="Unassembled WGS sequence"/>
</dbReference>
<evidence type="ECO:0000313" key="3">
    <source>
        <dbReference type="Proteomes" id="UP000018208"/>
    </source>
</evidence>
<reference evidence="1 2" key="1">
    <citation type="journal article" date="2014" name="PLoS Genet.">
        <title>The Genome of Spironucleus salmonicida Highlights a Fish Pathogen Adapted to Fluctuating Environments.</title>
        <authorList>
            <person name="Xu F."/>
            <person name="Jerlstrom-Hultqvist J."/>
            <person name="Einarsson E."/>
            <person name="Astvaldsson A."/>
            <person name="Svard S.G."/>
            <person name="Andersson J.O."/>
        </authorList>
    </citation>
    <scope>NUCLEOTIDE SEQUENCE</scope>
    <source>
        <strain evidence="2">ATCC 50377</strain>
    </source>
</reference>
<protein>
    <submittedName>
        <fullName evidence="1">Uncharacterized protein</fullName>
    </submittedName>
</protein>
<name>V6LN90_9EUKA</name>
<proteinExistence type="predicted"/>
<dbReference type="EMBL" id="AUWU02000003">
    <property type="protein sequence ID" value="KAH0574707.1"/>
    <property type="molecule type" value="Genomic_DNA"/>
</dbReference>
<keyword evidence="3" id="KW-1185">Reference proteome</keyword>
<evidence type="ECO:0000313" key="1">
    <source>
        <dbReference type="EMBL" id="EST42184.1"/>
    </source>
</evidence>